<evidence type="ECO:0000256" key="7">
    <source>
        <dbReference type="ARBA" id="ARBA00022692"/>
    </source>
</evidence>
<keyword evidence="7" id="KW-0812">Transmembrane</keyword>
<dbReference type="PRINTS" id="PR00344">
    <property type="entry name" value="BCTRLSENSOR"/>
</dbReference>
<evidence type="ECO:0000313" key="18">
    <source>
        <dbReference type="EMBL" id="MBE3639674.1"/>
    </source>
</evidence>
<dbReference type="InterPro" id="IPR005467">
    <property type="entry name" value="His_kinase_dom"/>
</dbReference>
<dbReference type="InterPro" id="IPR004358">
    <property type="entry name" value="Sig_transdc_His_kin-like_C"/>
</dbReference>
<keyword evidence="19" id="KW-1185">Reference proteome</keyword>
<feature type="coiled-coil region" evidence="15">
    <location>
        <begin position="45"/>
        <end position="93"/>
    </location>
</feature>
<evidence type="ECO:0000256" key="4">
    <source>
        <dbReference type="ARBA" id="ARBA00022475"/>
    </source>
</evidence>
<evidence type="ECO:0000256" key="5">
    <source>
        <dbReference type="ARBA" id="ARBA00022553"/>
    </source>
</evidence>
<comment type="subcellular location">
    <subcellularLocation>
        <location evidence="2">Cell membrane</location>
        <topology evidence="2">Multi-pass membrane protein</topology>
    </subcellularLocation>
</comment>
<dbReference type="Gene3D" id="3.40.50.2300">
    <property type="match status" value="2"/>
</dbReference>
<dbReference type="PROSITE" id="PS50110">
    <property type="entry name" value="RESPONSE_REGULATORY"/>
    <property type="match status" value="2"/>
</dbReference>
<dbReference type="PANTHER" id="PTHR45339">
    <property type="entry name" value="HYBRID SIGNAL TRANSDUCTION HISTIDINE KINASE J"/>
    <property type="match status" value="1"/>
</dbReference>
<dbReference type="SUPFAM" id="SSF55874">
    <property type="entry name" value="ATPase domain of HSP90 chaperone/DNA topoisomerase II/histidine kinase"/>
    <property type="match status" value="1"/>
</dbReference>
<feature type="domain" description="Response regulatory" evidence="17">
    <location>
        <begin position="601"/>
        <end position="720"/>
    </location>
</feature>
<keyword evidence="4" id="KW-1003">Cell membrane</keyword>
<dbReference type="PANTHER" id="PTHR45339:SF5">
    <property type="entry name" value="HISTIDINE KINASE"/>
    <property type="match status" value="1"/>
</dbReference>
<gene>
    <name evidence="18" type="ORF">ICN82_15845</name>
</gene>
<dbReference type="InterPro" id="IPR011006">
    <property type="entry name" value="CheY-like_superfamily"/>
</dbReference>
<dbReference type="Pfam" id="PF02518">
    <property type="entry name" value="HATPase_c"/>
    <property type="match status" value="1"/>
</dbReference>
<evidence type="ECO:0000313" key="19">
    <source>
        <dbReference type="Proteomes" id="UP000609121"/>
    </source>
</evidence>
<evidence type="ECO:0000256" key="15">
    <source>
        <dbReference type="SAM" id="Coils"/>
    </source>
</evidence>
<dbReference type="RefSeq" id="WP_193184553.1">
    <property type="nucleotide sequence ID" value="NZ_JACVXA010000054.1"/>
</dbReference>
<dbReference type="InterPro" id="IPR036890">
    <property type="entry name" value="HATPase_C_sf"/>
</dbReference>
<proteinExistence type="predicted"/>
<feature type="domain" description="Response regulatory" evidence="17">
    <location>
        <begin position="474"/>
        <end position="586"/>
    </location>
</feature>
<evidence type="ECO:0000256" key="10">
    <source>
        <dbReference type="ARBA" id="ARBA00022840"/>
    </source>
</evidence>
<dbReference type="PROSITE" id="PS50109">
    <property type="entry name" value="HIS_KIN"/>
    <property type="match status" value="1"/>
</dbReference>
<sequence length="738" mass="82146">MKKDPSPSLQDMLAAERRARLAAEKLLESKHAELTRANRRLGLHARQLTDEILQQRRQVREVRCEAEALKGQASKARQDLERAHRQASVAERRLWDALETIQDGFAVFNRRDQLLIANRSYLALFDGLAGIRPGVTYTELLQLLLEEGVVDIGAETPGDWLDAMLLRWRGETIEPLVLRLWNDTYVKMMDRRGQDGDLVSLVLDITDTIRYEREIEDARQRAEAAARAKAAFLANMSHEIRTPMNGVVGMSDLLIESDLDEEQRLYAETIRNSAEALLVIINDVLDYSKIEAEKLVLHPEPFDLERAIHEILVLLQPTATAKGLDLLVDYDMFLPTRFVADPGRIRQILTNLIGNAVKFTAAGHVLVRVTGYGEEDGTRFSLHVTVEDTGIGIAPDKLELIFGEFSQVEDERNRSFEGTGLGLAITQQLVSMMEGEIWVDSVPGDGSCFGFQLAVDAVDPLPAQDFSLPPELGTVLVVDDLPINRMILEKQLAAMGLRVVTHRSAQAALAEDPGRFGLILMDGEMPEMDGPTFLGRMRDRGCGTPVILMTANPGPALAAAETGGAFAVLQKPMLRRDLHLRLRELCAPDAPPPTAARPRMRILAAEDNKTNQLVFAKLLKAFDLDLTFADDGLEAVEKFQALQPHLIFMDISMPQMDGKEATRRIREIERLESRPRVPICALTAHAMDGDDQGILEAGLDFYLTKPLRRGEILERIRAHVPEGVQIEQVVPQPADPAP</sequence>
<dbReference type="SUPFAM" id="SSF52172">
    <property type="entry name" value="CheY-like"/>
    <property type="match status" value="2"/>
</dbReference>
<keyword evidence="8" id="KW-0547">Nucleotide-binding</keyword>
<evidence type="ECO:0000256" key="6">
    <source>
        <dbReference type="ARBA" id="ARBA00022679"/>
    </source>
</evidence>
<feature type="domain" description="Histidine kinase" evidence="16">
    <location>
        <begin position="235"/>
        <end position="457"/>
    </location>
</feature>
<evidence type="ECO:0000256" key="3">
    <source>
        <dbReference type="ARBA" id="ARBA00012438"/>
    </source>
</evidence>
<dbReference type="FunFam" id="1.10.287.130:FF:000003">
    <property type="entry name" value="Histidine kinase"/>
    <property type="match status" value="1"/>
</dbReference>
<reference evidence="18" key="1">
    <citation type="submission" date="2020-09" db="EMBL/GenBank/DDBJ databases">
        <title>A novel bacterium of genus Mangrovicoccus, isolated from South China Sea.</title>
        <authorList>
            <person name="Huang H."/>
            <person name="Mo K."/>
            <person name="Hu Y."/>
        </authorList>
    </citation>
    <scope>NUCLEOTIDE SEQUENCE</scope>
    <source>
        <strain evidence="18">HB182678</strain>
    </source>
</reference>
<dbReference type="CDD" id="cd17546">
    <property type="entry name" value="REC_hyHK_CKI1_RcsC-like"/>
    <property type="match status" value="1"/>
</dbReference>
<evidence type="ECO:0000256" key="1">
    <source>
        <dbReference type="ARBA" id="ARBA00000085"/>
    </source>
</evidence>
<keyword evidence="5 14" id="KW-0597">Phosphoprotein</keyword>
<dbReference type="Gene3D" id="1.10.287.130">
    <property type="match status" value="1"/>
</dbReference>
<dbReference type="SMART" id="SM00388">
    <property type="entry name" value="HisKA"/>
    <property type="match status" value="1"/>
</dbReference>
<feature type="modified residue" description="4-aspartylphosphate" evidence="14">
    <location>
        <position position="522"/>
    </location>
</feature>
<feature type="modified residue" description="4-aspartylphosphate" evidence="14">
    <location>
        <position position="650"/>
    </location>
</feature>
<dbReference type="SMART" id="SM00387">
    <property type="entry name" value="HATPase_c"/>
    <property type="match status" value="1"/>
</dbReference>
<evidence type="ECO:0000256" key="12">
    <source>
        <dbReference type="ARBA" id="ARBA00023012"/>
    </source>
</evidence>
<accession>A0A8J7CWA6</accession>
<dbReference type="AlphaFoldDB" id="A0A8J7CWA6"/>
<evidence type="ECO:0000256" key="9">
    <source>
        <dbReference type="ARBA" id="ARBA00022777"/>
    </source>
</evidence>
<dbReference type="InterPro" id="IPR036097">
    <property type="entry name" value="HisK_dim/P_sf"/>
</dbReference>
<keyword evidence="13" id="KW-0472">Membrane</keyword>
<dbReference type="Proteomes" id="UP000609121">
    <property type="component" value="Unassembled WGS sequence"/>
</dbReference>
<evidence type="ECO:0000256" key="2">
    <source>
        <dbReference type="ARBA" id="ARBA00004651"/>
    </source>
</evidence>
<dbReference type="Gene3D" id="3.30.565.10">
    <property type="entry name" value="Histidine kinase-like ATPase, C-terminal domain"/>
    <property type="match status" value="1"/>
</dbReference>
<dbReference type="InterPro" id="IPR001789">
    <property type="entry name" value="Sig_transdc_resp-reg_receiver"/>
</dbReference>
<dbReference type="InterPro" id="IPR003594">
    <property type="entry name" value="HATPase_dom"/>
</dbReference>
<dbReference type="InterPro" id="IPR003661">
    <property type="entry name" value="HisK_dim/P_dom"/>
</dbReference>
<dbReference type="GO" id="GO:0000155">
    <property type="term" value="F:phosphorelay sensor kinase activity"/>
    <property type="evidence" value="ECO:0007669"/>
    <property type="project" value="InterPro"/>
</dbReference>
<dbReference type="CDD" id="cd00156">
    <property type="entry name" value="REC"/>
    <property type="match status" value="1"/>
</dbReference>
<evidence type="ECO:0000256" key="13">
    <source>
        <dbReference type="ARBA" id="ARBA00023136"/>
    </source>
</evidence>
<dbReference type="GO" id="GO:0005524">
    <property type="term" value="F:ATP binding"/>
    <property type="evidence" value="ECO:0007669"/>
    <property type="project" value="UniProtKB-KW"/>
</dbReference>
<dbReference type="Pfam" id="PF00512">
    <property type="entry name" value="HisKA"/>
    <property type="match status" value="1"/>
</dbReference>
<evidence type="ECO:0000256" key="11">
    <source>
        <dbReference type="ARBA" id="ARBA00022989"/>
    </source>
</evidence>
<dbReference type="GO" id="GO:0005886">
    <property type="term" value="C:plasma membrane"/>
    <property type="evidence" value="ECO:0007669"/>
    <property type="project" value="UniProtKB-SubCell"/>
</dbReference>
<dbReference type="Pfam" id="PF00072">
    <property type="entry name" value="Response_reg"/>
    <property type="match status" value="2"/>
</dbReference>
<dbReference type="Pfam" id="PF12860">
    <property type="entry name" value="PAS_7"/>
    <property type="match status" value="1"/>
</dbReference>
<dbReference type="FunFam" id="3.30.565.10:FF:000010">
    <property type="entry name" value="Sensor histidine kinase RcsC"/>
    <property type="match status" value="1"/>
</dbReference>
<keyword evidence="10" id="KW-0067">ATP-binding</keyword>
<dbReference type="SUPFAM" id="SSF47384">
    <property type="entry name" value="Homodimeric domain of signal transducing histidine kinase"/>
    <property type="match status" value="1"/>
</dbReference>
<name>A0A8J7CWA6_9RHOB</name>
<protein>
    <recommendedName>
        <fullName evidence="3">histidine kinase</fullName>
        <ecNumber evidence="3">2.7.13.3</ecNumber>
    </recommendedName>
</protein>
<keyword evidence="15" id="KW-0175">Coiled coil</keyword>
<keyword evidence="12" id="KW-0902">Two-component regulatory system</keyword>
<evidence type="ECO:0000259" key="16">
    <source>
        <dbReference type="PROSITE" id="PS50109"/>
    </source>
</evidence>
<keyword evidence="11" id="KW-1133">Transmembrane helix</keyword>
<evidence type="ECO:0000256" key="14">
    <source>
        <dbReference type="PROSITE-ProRule" id="PRU00169"/>
    </source>
</evidence>
<dbReference type="CDD" id="cd16922">
    <property type="entry name" value="HATPase_EvgS-ArcB-TorS-like"/>
    <property type="match status" value="1"/>
</dbReference>
<dbReference type="SMART" id="SM00448">
    <property type="entry name" value="REC"/>
    <property type="match status" value="2"/>
</dbReference>
<evidence type="ECO:0000256" key="8">
    <source>
        <dbReference type="ARBA" id="ARBA00022741"/>
    </source>
</evidence>
<evidence type="ECO:0000259" key="17">
    <source>
        <dbReference type="PROSITE" id="PS50110"/>
    </source>
</evidence>
<keyword evidence="9" id="KW-0418">Kinase</keyword>
<dbReference type="EC" id="2.7.13.3" evidence="3"/>
<dbReference type="EMBL" id="JACVXA010000054">
    <property type="protein sequence ID" value="MBE3639674.1"/>
    <property type="molecule type" value="Genomic_DNA"/>
</dbReference>
<comment type="catalytic activity">
    <reaction evidence="1">
        <text>ATP + protein L-histidine = ADP + protein N-phospho-L-histidine.</text>
        <dbReference type="EC" id="2.7.13.3"/>
    </reaction>
</comment>
<dbReference type="CDD" id="cd00082">
    <property type="entry name" value="HisKA"/>
    <property type="match status" value="1"/>
</dbReference>
<organism evidence="18 19">
    <name type="scientific">Mangrovicoccus algicola</name>
    <dbReference type="NCBI Taxonomy" id="2771008"/>
    <lineage>
        <taxon>Bacteria</taxon>
        <taxon>Pseudomonadati</taxon>
        <taxon>Pseudomonadota</taxon>
        <taxon>Alphaproteobacteria</taxon>
        <taxon>Rhodobacterales</taxon>
        <taxon>Paracoccaceae</taxon>
        <taxon>Mangrovicoccus</taxon>
    </lineage>
</organism>
<keyword evidence="6" id="KW-0808">Transferase</keyword>
<comment type="caution">
    <text evidence="18">The sequence shown here is derived from an EMBL/GenBank/DDBJ whole genome shotgun (WGS) entry which is preliminary data.</text>
</comment>